<evidence type="ECO:0000313" key="5">
    <source>
        <dbReference type="Proteomes" id="UP000308054"/>
    </source>
</evidence>
<organism evidence="4 5">
    <name type="scientific">Marinicauda algicola</name>
    <dbReference type="NCBI Taxonomy" id="2029849"/>
    <lineage>
        <taxon>Bacteria</taxon>
        <taxon>Pseudomonadati</taxon>
        <taxon>Pseudomonadota</taxon>
        <taxon>Alphaproteobacteria</taxon>
        <taxon>Maricaulales</taxon>
        <taxon>Maricaulaceae</taxon>
        <taxon>Marinicauda</taxon>
    </lineage>
</organism>
<keyword evidence="2" id="KW-0012">Acyltransferase</keyword>
<evidence type="ECO:0000313" key="4">
    <source>
        <dbReference type="EMBL" id="TGY88362.1"/>
    </source>
</evidence>
<dbReference type="Proteomes" id="UP000308054">
    <property type="component" value="Unassembled WGS sequence"/>
</dbReference>
<accession>A0A4S2GZV1</accession>
<keyword evidence="5" id="KW-1185">Reference proteome</keyword>
<keyword evidence="1 4" id="KW-0808">Transferase</keyword>
<dbReference type="Pfam" id="PF00583">
    <property type="entry name" value="Acetyltransf_1"/>
    <property type="match status" value="1"/>
</dbReference>
<proteinExistence type="predicted"/>
<dbReference type="PROSITE" id="PS51186">
    <property type="entry name" value="GNAT"/>
    <property type="match status" value="1"/>
</dbReference>
<gene>
    <name evidence="4" type="ORF">E5163_11110</name>
</gene>
<dbReference type="SUPFAM" id="SSF55729">
    <property type="entry name" value="Acyl-CoA N-acyltransferases (Nat)"/>
    <property type="match status" value="1"/>
</dbReference>
<dbReference type="InterPro" id="IPR016181">
    <property type="entry name" value="Acyl_CoA_acyltransferase"/>
</dbReference>
<comment type="caution">
    <text evidence="4">The sequence shown here is derived from an EMBL/GenBank/DDBJ whole genome shotgun (WGS) entry which is preliminary data.</text>
</comment>
<dbReference type="GO" id="GO:0016747">
    <property type="term" value="F:acyltransferase activity, transferring groups other than amino-acyl groups"/>
    <property type="evidence" value="ECO:0007669"/>
    <property type="project" value="InterPro"/>
</dbReference>
<dbReference type="AlphaFoldDB" id="A0A4S2GZV1"/>
<dbReference type="Gene3D" id="3.40.630.30">
    <property type="match status" value="1"/>
</dbReference>
<dbReference type="EMBL" id="SRXW01000003">
    <property type="protein sequence ID" value="TGY88362.1"/>
    <property type="molecule type" value="Genomic_DNA"/>
</dbReference>
<evidence type="ECO:0000259" key="3">
    <source>
        <dbReference type="PROSITE" id="PS51186"/>
    </source>
</evidence>
<evidence type="ECO:0000256" key="1">
    <source>
        <dbReference type="ARBA" id="ARBA00022679"/>
    </source>
</evidence>
<dbReference type="InterPro" id="IPR050832">
    <property type="entry name" value="Bact_Acetyltransf"/>
</dbReference>
<protein>
    <submittedName>
        <fullName evidence="4">GNAT family N-acetyltransferase</fullName>
    </submittedName>
</protein>
<reference evidence="4 5" key="1">
    <citation type="journal article" date="2017" name="Int. J. Syst. Evol. Microbiol.">
        <title>Marinicauda algicola sp. nov., isolated from a marine red alga Rhodosorus marinus.</title>
        <authorList>
            <person name="Jeong S.E."/>
            <person name="Jeon S.H."/>
            <person name="Chun B.H."/>
            <person name="Kim D.W."/>
            <person name="Jeon C.O."/>
        </authorList>
    </citation>
    <scope>NUCLEOTIDE SEQUENCE [LARGE SCALE GENOMIC DNA]</scope>
    <source>
        <strain evidence="4 5">JCM 31718</strain>
    </source>
</reference>
<sequence length="176" mass="18976">MSSCRATDRPHRTFRTQAEGGFMSPADVTIRAARPKDAAAIARLSRELNEVVGDSTAHCTPENIRKTLFSADASFHVLVAERADGEPIGYAVWHAYYDSGHGGAGAWLAEVCVGREGRGEGAGRALFEAVVEDVRESPATFLMWTSSETEAAEALYESSGGFAKPVRRWELNGLDA</sequence>
<dbReference type="InterPro" id="IPR000182">
    <property type="entry name" value="GNAT_dom"/>
</dbReference>
<dbReference type="PANTHER" id="PTHR43877">
    <property type="entry name" value="AMINOALKYLPHOSPHONATE N-ACETYLTRANSFERASE-RELATED-RELATED"/>
    <property type="match status" value="1"/>
</dbReference>
<feature type="domain" description="N-acetyltransferase" evidence="3">
    <location>
        <begin position="28"/>
        <end position="176"/>
    </location>
</feature>
<name>A0A4S2GZV1_9PROT</name>
<evidence type="ECO:0000256" key="2">
    <source>
        <dbReference type="ARBA" id="ARBA00023315"/>
    </source>
</evidence>